<dbReference type="EMBL" id="OZ034817">
    <property type="protein sequence ID" value="CAL1380815.1"/>
    <property type="molecule type" value="Genomic_DNA"/>
</dbReference>
<organism evidence="1 2">
    <name type="scientific">Linum trigynum</name>
    <dbReference type="NCBI Taxonomy" id="586398"/>
    <lineage>
        <taxon>Eukaryota</taxon>
        <taxon>Viridiplantae</taxon>
        <taxon>Streptophyta</taxon>
        <taxon>Embryophyta</taxon>
        <taxon>Tracheophyta</taxon>
        <taxon>Spermatophyta</taxon>
        <taxon>Magnoliopsida</taxon>
        <taxon>eudicotyledons</taxon>
        <taxon>Gunneridae</taxon>
        <taxon>Pentapetalae</taxon>
        <taxon>rosids</taxon>
        <taxon>fabids</taxon>
        <taxon>Malpighiales</taxon>
        <taxon>Linaceae</taxon>
        <taxon>Linum</taxon>
    </lineage>
</organism>
<sequence length="147" mass="16500">MPNCAFFLSSPNLRRITDPRRHPTAPTDSPLCFPLGRAQLARISLSFATSQHLRQRPVTSEQNIVVLDQNSPIFEFPGSVNHLGEKMKFDLPSFDWLGWVRDREATADRAALPNQIPPPAPRIVLNRPTFAETVARAMRLTGVLFTP</sequence>
<dbReference type="AlphaFoldDB" id="A0AAV2E5J0"/>
<accession>A0AAV2E5J0</accession>
<evidence type="ECO:0000313" key="1">
    <source>
        <dbReference type="EMBL" id="CAL1380815.1"/>
    </source>
</evidence>
<evidence type="ECO:0000313" key="2">
    <source>
        <dbReference type="Proteomes" id="UP001497516"/>
    </source>
</evidence>
<gene>
    <name evidence="1" type="ORF">LTRI10_LOCUS22233</name>
</gene>
<proteinExistence type="predicted"/>
<dbReference type="Proteomes" id="UP001497516">
    <property type="component" value="Chromosome 4"/>
</dbReference>
<name>A0AAV2E5J0_9ROSI</name>
<reference evidence="1 2" key="1">
    <citation type="submission" date="2024-04" db="EMBL/GenBank/DDBJ databases">
        <authorList>
            <person name="Fracassetti M."/>
        </authorList>
    </citation>
    <scope>NUCLEOTIDE SEQUENCE [LARGE SCALE GENOMIC DNA]</scope>
</reference>
<protein>
    <submittedName>
        <fullName evidence="1">Uncharacterized protein</fullName>
    </submittedName>
</protein>
<keyword evidence="2" id="KW-1185">Reference proteome</keyword>